<comment type="caution">
    <text evidence="3">The sequence shown here is derived from an EMBL/GenBank/DDBJ whole genome shotgun (WGS) entry which is preliminary data.</text>
</comment>
<accession>R1CQF9</accession>
<evidence type="ECO:0000256" key="1">
    <source>
        <dbReference type="ARBA" id="ARBA00022679"/>
    </source>
</evidence>
<evidence type="ECO:0000313" key="4">
    <source>
        <dbReference type="Proteomes" id="UP000013378"/>
    </source>
</evidence>
<evidence type="ECO:0000313" key="3">
    <source>
        <dbReference type="EMBL" id="EOD00906.1"/>
    </source>
</evidence>
<dbReference type="STRING" id="1304284.L21TH_1014"/>
<keyword evidence="1 3" id="KW-0808">Transferase</keyword>
<organism evidence="3 4">
    <name type="scientific">Caldisalinibacter kiritimatiensis</name>
    <dbReference type="NCBI Taxonomy" id="1304284"/>
    <lineage>
        <taxon>Bacteria</taxon>
        <taxon>Bacillati</taxon>
        <taxon>Bacillota</taxon>
        <taxon>Tissierellia</taxon>
        <taxon>Tissierellales</taxon>
        <taxon>Thermohalobacteraceae</taxon>
        <taxon>Caldisalinibacter</taxon>
    </lineage>
</organism>
<dbReference type="PATRIC" id="fig|1304284.3.peg.995"/>
<dbReference type="CDD" id="cd02440">
    <property type="entry name" value="AdoMet_MTases"/>
    <property type="match status" value="1"/>
</dbReference>
<evidence type="ECO:0000259" key="2">
    <source>
        <dbReference type="Pfam" id="PF13649"/>
    </source>
</evidence>
<dbReference type="Proteomes" id="UP000013378">
    <property type="component" value="Unassembled WGS sequence"/>
</dbReference>
<dbReference type="Gene3D" id="3.40.50.150">
    <property type="entry name" value="Vaccinia Virus protein VP39"/>
    <property type="match status" value="1"/>
</dbReference>
<dbReference type="EMBL" id="ARZA01000105">
    <property type="protein sequence ID" value="EOD00906.1"/>
    <property type="molecule type" value="Genomic_DNA"/>
</dbReference>
<dbReference type="OrthoDB" id="9811589at2"/>
<dbReference type="PANTHER" id="PTHR43861">
    <property type="entry name" value="TRANS-ACONITATE 2-METHYLTRANSFERASE-RELATED"/>
    <property type="match status" value="1"/>
</dbReference>
<sequence>MEAYKEFAYIYDELMNDVEYKTWFEYIKEIIKTKNIKGKKVLEMACGTGNFTEYLCNEGYDVTCFDISQEMLTIAYQKLRKYRNVTILNQDMTEFKLKDKFDVIVSICDSINYITDLKNLHKVFSNVYEHLNEGGIFIFDINSYYKLKNIIGNNVFVDENEKVFYVWENYYDNNLDVCEFYLNFFVKECDRYKRFEEKHLQKAYRSEEIINALKLAKFNTIDVYDAFTFKAPTNNSERINFIAKK</sequence>
<dbReference type="Gene3D" id="2.20.25.110">
    <property type="entry name" value="S-adenosyl-L-methionine-dependent methyltransferases"/>
    <property type="match status" value="1"/>
</dbReference>
<dbReference type="SUPFAM" id="SSF53335">
    <property type="entry name" value="S-adenosyl-L-methionine-dependent methyltransferases"/>
    <property type="match status" value="1"/>
</dbReference>
<protein>
    <submittedName>
        <fullName evidence="3">Methyltransferase</fullName>
    </submittedName>
</protein>
<proteinExistence type="predicted"/>
<dbReference type="RefSeq" id="WP_006310984.1">
    <property type="nucleotide sequence ID" value="NZ_ARZA01000105.1"/>
</dbReference>
<dbReference type="GO" id="GO:0008168">
    <property type="term" value="F:methyltransferase activity"/>
    <property type="evidence" value="ECO:0007669"/>
    <property type="project" value="UniProtKB-KW"/>
</dbReference>
<gene>
    <name evidence="3" type="ORF">L21TH_1014</name>
</gene>
<dbReference type="AlphaFoldDB" id="R1CQF9"/>
<dbReference type="PANTHER" id="PTHR43861:SF6">
    <property type="entry name" value="METHYLTRANSFERASE TYPE 11"/>
    <property type="match status" value="1"/>
</dbReference>
<reference evidence="3 4" key="1">
    <citation type="journal article" date="2015" name="Geomicrobiol. J.">
        <title>Caldisalinibacter kiritimatiensis gen. nov., sp. nov., a moderately thermohalophilic thiosulfate-reducing bacterium from a hypersaline microbial mat.</title>
        <authorList>
            <person name="Ben Hania W."/>
            <person name="Joseph M."/>
            <person name="Fiebig A."/>
            <person name="Bunk B."/>
            <person name="Klenk H.-P."/>
            <person name="Fardeau M.-L."/>
            <person name="Spring S."/>
        </authorList>
    </citation>
    <scope>NUCLEOTIDE SEQUENCE [LARGE SCALE GENOMIC DNA]</scope>
    <source>
        <strain evidence="3 4">L21-TH-D2</strain>
    </source>
</reference>
<name>R1CQF9_9FIRM</name>
<dbReference type="eggNOG" id="COG2227">
    <property type="taxonomic scope" value="Bacteria"/>
</dbReference>
<dbReference type="Pfam" id="PF13649">
    <property type="entry name" value="Methyltransf_25"/>
    <property type="match status" value="1"/>
</dbReference>
<dbReference type="InterPro" id="IPR041698">
    <property type="entry name" value="Methyltransf_25"/>
</dbReference>
<feature type="domain" description="Methyltransferase" evidence="2">
    <location>
        <begin position="41"/>
        <end position="135"/>
    </location>
</feature>
<keyword evidence="4" id="KW-1185">Reference proteome</keyword>
<keyword evidence="3" id="KW-0489">Methyltransferase</keyword>
<dbReference type="InterPro" id="IPR029063">
    <property type="entry name" value="SAM-dependent_MTases_sf"/>
</dbReference>
<dbReference type="GO" id="GO:0032259">
    <property type="term" value="P:methylation"/>
    <property type="evidence" value="ECO:0007669"/>
    <property type="project" value="UniProtKB-KW"/>
</dbReference>